<dbReference type="Proteomes" id="UP000024635">
    <property type="component" value="Unassembled WGS sequence"/>
</dbReference>
<dbReference type="AlphaFoldDB" id="A0A016WK76"/>
<sequence length="84" mass="9653">MMMSSLCIKWSALINPVMWDAPRIRLHLNIVEALNAYVSYTVTCAGRPMAQVRSSSSRTPLVAIYRPRIDGWLGWPRERSNHRP</sequence>
<protein>
    <submittedName>
        <fullName evidence="1">Uncharacterized protein</fullName>
    </submittedName>
</protein>
<name>A0A016WK76_9BILA</name>
<evidence type="ECO:0000313" key="1">
    <source>
        <dbReference type="EMBL" id="EYC40234.1"/>
    </source>
</evidence>
<organism evidence="1 2">
    <name type="scientific">Ancylostoma ceylanicum</name>
    <dbReference type="NCBI Taxonomy" id="53326"/>
    <lineage>
        <taxon>Eukaryota</taxon>
        <taxon>Metazoa</taxon>
        <taxon>Ecdysozoa</taxon>
        <taxon>Nematoda</taxon>
        <taxon>Chromadorea</taxon>
        <taxon>Rhabditida</taxon>
        <taxon>Rhabditina</taxon>
        <taxon>Rhabditomorpha</taxon>
        <taxon>Strongyloidea</taxon>
        <taxon>Ancylostomatidae</taxon>
        <taxon>Ancylostomatinae</taxon>
        <taxon>Ancylostoma</taxon>
    </lineage>
</organism>
<gene>
    <name evidence="1" type="primary">Acey_s0623.g766</name>
    <name evidence="1" type="ORF">Y032_0623g766</name>
</gene>
<dbReference type="EMBL" id="JARK01000223">
    <property type="protein sequence ID" value="EYC40234.1"/>
    <property type="molecule type" value="Genomic_DNA"/>
</dbReference>
<reference evidence="2" key="1">
    <citation type="journal article" date="2015" name="Nat. Genet.">
        <title>The genome and transcriptome of the zoonotic hookworm Ancylostoma ceylanicum identify infection-specific gene families.</title>
        <authorList>
            <person name="Schwarz E.M."/>
            <person name="Hu Y."/>
            <person name="Antoshechkin I."/>
            <person name="Miller M.M."/>
            <person name="Sternberg P.W."/>
            <person name="Aroian R.V."/>
        </authorList>
    </citation>
    <scope>NUCLEOTIDE SEQUENCE</scope>
    <source>
        <strain evidence="2">HY135</strain>
    </source>
</reference>
<evidence type="ECO:0000313" key="2">
    <source>
        <dbReference type="Proteomes" id="UP000024635"/>
    </source>
</evidence>
<proteinExistence type="predicted"/>
<accession>A0A016WK76</accession>
<comment type="caution">
    <text evidence="1">The sequence shown here is derived from an EMBL/GenBank/DDBJ whole genome shotgun (WGS) entry which is preliminary data.</text>
</comment>
<keyword evidence="2" id="KW-1185">Reference proteome</keyword>